<reference evidence="1" key="1">
    <citation type="submission" date="2016-10" db="EMBL/GenBank/DDBJ databases">
        <authorList>
            <person name="Varghese N."/>
        </authorList>
    </citation>
    <scope>NUCLEOTIDE SEQUENCE</scope>
</reference>
<dbReference type="EMBL" id="KY052848">
    <property type="protein sequence ID" value="ASF00668.1"/>
    <property type="molecule type" value="Genomic_DNA"/>
</dbReference>
<protein>
    <submittedName>
        <fullName evidence="1">Uncharacterized protein</fullName>
    </submittedName>
</protein>
<organism evidence="1">
    <name type="scientific">uncultured virus</name>
    <dbReference type="NCBI Taxonomy" id="340016"/>
    <lineage>
        <taxon>Viruses</taxon>
        <taxon>environmental samples</taxon>
    </lineage>
</organism>
<proteinExistence type="predicted"/>
<name>A0A218MN16_9VIRU</name>
<sequence>MQVKKLGKRLQRFINEQAEKVCMPIQHGNSVRVKNYVIRQNPHGYLLYDINQHKQITTTFTKTAALALAKQLADDPQNSIKHIVDTDESIQNKYNECIFYKYTMTTTDDDIKREVTKIRYDIVWEDLLKLRDTLDNYIFDK</sequence>
<reference evidence="1" key="2">
    <citation type="journal article" date="2017" name="Nat. Commun.">
        <title>Single-virus genomics reveals hidden cosmopolitan and abundant viruses.</title>
        <authorList>
            <person name="Martinez-Hernandez F."/>
            <person name="Fornas O."/>
            <person name="Lluesma Gomez M."/>
            <person name="Bolduc B."/>
            <person name="de la Cruz Pena M.J."/>
            <person name="Martinez J.M."/>
            <person name="Anton J."/>
            <person name="Gasol J.M."/>
            <person name="Rosselli R."/>
            <person name="Rodriguez-Valera F."/>
            <person name="Sullivan M.B."/>
            <person name="Acinas S.G."/>
            <person name="Martinez-Garcia M."/>
        </authorList>
    </citation>
    <scope>NUCLEOTIDE SEQUENCE</scope>
</reference>
<accession>A0A218MN16</accession>
<evidence type="ECO:0000313" key="1">
    <source>
        <dbReference type="EMBL" id="ASF00668.1"/>
    </source>
</evidence>